<dbReference type="EMBL" id="CABVQD010000031">
    <property type="protein sequence ID" value="VWC28042.1"/>
    <property type="molecule type" value="Genomic_DNA"/>
</dbReference>
<protein>
    <submittedName>
        <fullName evidence="1">Asparaginase</fullName>
    </submittedName>
</protein>
<dbReference type="InterPro" id="IPR010349">
    <property type="entry name" value="Asparaginase_II"/>
</dbReference>
<evidence type="ECO:0000313" key="1">
    <source>
        <dbReference type="EMBL" id="VWC28042.1"/>
    </source>
</evidence>
<dbReference type="Proteomes" id="UP000494330">
    <property type="component" value="Unassembled WGS sequence"/>
</dbReference>
<reference evidence="1 2" key="1">
    <citation type="submission" date="2019-09" db="EMBL/GenBank/DDBJ databases">
        <authorList>
            <person name="Depoorter E."/>
        </authorList>
    </citation>
    <scope>NUCLEOTIDE SEQUENCE [LARGE SCALE GENOMIC DNA]</scope>
    <source>
        <strain evidence="1">LMG 30113</strain>
    </source>
</reference>
<organism evidence="1 2">
    <name type="scientific">Burkholderia paludis</name>
    <dbReference type="NCBI Taxonomy" id="1506587"/>
    <lineage>
        <taxon>Bacteria</taxon>
        <taxon>Pseudomonadati</taxon>
        <taxon>Pseudomonadota</taxon>
        <taxon>Betaproteobacteria</taxon>
        <taxon>Burkholderiales</taxon>
        <taxon>Burkholderiaceae</taxon>
        <taxon>Burkholderia</taxon>
        <taxon>Burkholderia cepacia complex</taxon>
    </lineage>
</organism>
<keyword evidence="2" id="KW-1185">Reference proteome</keyword>
<dbReference type="AlphaFoldDB" id="A0A6J5F1Q8"/>
<sequence length="344" mass="36835">MHDEHIIMSNHILLATAMRNGHVERSHWGSVAVTDAQGALLAWCGDPHAYAFSRSTIKPFQAIPFVRDQGPAHFGFSDPEVALLCGSHSGEDFHVAAVDSMLSKIGLSEQDLRCGVHMPIQYGEDNLPPAGSRFDQRHNNCSGKHAGFLGYCCLHRHTHTDYVADTHPLQQGIVREIEQLSGLRASELWFGTDGCSAPNIGMPLSRLATMWARLASGASGRGAKEDAILSEIFAAMAAHPEMVSGTGRCDLAIARATGGDCVGKVGVDGTYVIGVKSLGLGIAIKIADGDLSALYASAVAVLREIGLVDDENVPALARWDNPRLRNLRGTDVGQLKTMLHLSRA</sequence>
<evidence type="ECO:0000313" key="2">
    <source>
        <dbReference type="Proteomes" id="UP000494330"/>
    </source>
</evidence>
<dbReference type="Pfam" id="PF06089">
    <property type="entry name" value="Asparaginase_II"/>
    <property type="match status" value="1"/>
</dbReference>
<dbReference type="PANTHER" id="PTHR42110:SF1">
    <property type="entry name" value="L-ASPARAGINASE, PUTATIVE (AFU_ORTHOLOGUE AFUA_3G11890)-RELATED"/>
    <property type="match status" value="1"/>
</dbReference>
<dbReference type="PANTHER" id="PTHR42110">
    <property type="entry name" value="L-ASPARAGINASE, PUTATIVE (AFU_ORTHOLOGUE AFUA_3G11890)-RELATED"/>
    <property type="match status" value="1"/>
</dbReference>
<proteinExistence type="predicted"/>
<name>A0A6J5F1Q8_9BURK</name>
<gene>
    <name evidence="1" type="ORF">BPA30113_06119</name>
</gene>
<accession>A0A6J5F1Q8</accession>